<dbReference type="GO" id="GO:0006808">
    <property type="term" value="P:regulation of nitrogen utilization"/>
    <property type="evidence" value="ECO:0007669"/>
    <property type="project" value="UniProtKB-UniRule"/>
</dbReference>
<comment type="domain">
    <text evidence="8">Has four distinct domains: an N-terminal nucleotidyltransferase (NT) domain responsible for UTase activity, a central HD domain that encodes UR activity, and two C-terminal ACT domains that seem to have a role in glutamine sensing.</text>
</comment>
<dbReference type="InterPro" id="IPR006674">
    <property type="entry name" value="HD_domain"/>
</dbReference>
<protein>
    <recommendedName>
        <fullName evidence="8">Bifunctional uridylyltransferase/uridylyl-removing enzyme</fullName>
        <shortName evidence="8">UTase/UR</shortName>
    </recommendedName>
    <alternativeName>
        <fullName evidence="8">Bifunctional [protein-PII] modification enzyme</fullName>
    </alternativeName>
    <alternativeName>
        <fullName evidence="8">Bifunctional nitrogen sensor protein</fullName>
    </alternativeName>
    <domain>
        <recommendedName>
            <fullName evidence="8">[Protein-PII] uridylyltransferase</fullName>
            <shortName evidence="8">PII uridylyltransferase</shortName>
            <shortName evidence="8">UTase</shortName>
            <ecNumber evidence="8">2.7.7.59</ecNumber>
        </recommendedName>
    </domain>
    <domain>
        <recommendedName>
            <fullName evidence="8">[Protein-PII]-UMP uridylyl-removing enzyme</fullName>
            <shortName evidence="8">UR</shortName>
            <ecNumber evidence="8">3.1.4.-</ecNumber>
        </recommendedName>
    </domain>
</protein>
<comment type="function">
    <text evidence="8">Modifies, by uridylylation and deuridylylation, the PII regulatory proteins (GlnB and homologs), in response to the nitrogen status of the cell that GlnD senses through the glutamine level. Under low glutamine levels, catalyzes the conversion of the PII proteins and UTP to PII-UMP and PPi, while under higher glutamine levels, GlnD hydrolyzes PII-UMP to PII and UMP (deuridylylation). Thus, controls uridylylation state and activity of the PII proteins, and plays an important role in the regulation of nitrogen metabolism.</text>
</comment>
<dbReference type="PIRSF" id="PIRSF006288">
    <property type="entry name" value="PII_uridyltransf"/>
    <property type="match status" value="1"/>
</dbReference>
<dbReference type="GO" id="GO:0008773">
    <property type="term" value="F:[protein-PII] uridylyltransferase activity"/>
    <property type="evidence" value="ECO:0007669"/>
    <property type="project" value="UniProtKB-UniRule"/>
</dbReference>
<feature type="domain" description="ACT" evidence="9">
    <location>
        <begin position="815"/>
        <end position="891"/>
    </location>
</feature>
<dbReference type="InterPro" id="IPR043519">
    <property type="entry name" value="NT_sf"/>
</dbReference>
<comment type="cofactor">
    <cofactor evidence="8">
        <name>Mg(2+)</name>
        <dbReference type="ChEBI" id="CHEBI:18420"/>
    </cofactor>
</comment>
<dbReference type="NCBIfam" id="NF002487">
    <property type="entry name" value="PRK01759.1"/>
    <property type="match status" value="1"/>
</dbReference>
<comment type="similarity">
    <text evidence="8">Belongs to the GlnD family.</text>
</comment>
<feature type="region of interest" description="Uridylyl-removing" evidence="8">
    <location>
        <begin position="349"/>
        <end position="707"/>
    </location>
</feature>
<dbReference type="Pfam" id="PF01909">
    <property type="entry name" value="NTP_transf_2"/>
    <property type="match status" value="1"/>
</dbReference>
<dbReference type="PANTHER" id="PTHR47320:SF1">
    <property type="entry name" value="BIFUNCTIONAL URIDYLYLTRANSFERASE_URIDYLYL-REMOVING ENZYME"/>
    <property type="match status" value="1"/>
</dbReference>
<keyword evidence="2 8" id="KW-0548">Nucleotidyltransferase</keyword>
<comment type="catalytic activity">
    <reaction evidence="8">
        <text>[protein-PII]-L-tyrosine + UTP = [protein-PII]-uridylyl-L-tyrosine + diphosphate</text>
        <dbReference type="Rhea" id="RHEA:13673"/>
        <dbReference type="Rhea" id="RHEA-COMP:12147"/>
        <dbReference type="Rhea" id="RHEA-COMP:12148"/>
        <dbReference type="ChEBI" id="CHEBI:33019"/>
        <dbReference type="ChEBI" id="CHEBI:46398"/>
        <dbReference type="ChEBI" id="CHEBI:46858"/>
        <dbReference type="ChEBI" id="CHEBI:90602"/>
        <dbReference type="EC" id="2.7.7.59"/>
    </reaction>
</comment>
<keyword evidence="4 8" id="KW-0378">Hydrolase</keyword>
<evidence type="ECO:0000313" key="12">
    <source>
        <dbReference type="Proteomes" id="UP000506160"/>
    </source>
</evidence>
<keyword evidence="6 8" id="KW-0511">Multifunctional enzyme</keyword>
<dbReference type="CDD" id="cd05401">
    <property type="entry name" value="NT_GlnE_GlnD_like"/>
    <property type="match status" value="1"/>
</dbReference>
<dbReference type="GO" id="GO:0008893">
    <property type="term" value="F:guanosine-3',5'-bis(diphosphate) 3'-diphosphatase activity"/>
    <property type="evidence" value="ECO:0007669"/>
    <property type="project" value="UniProtKB-EC"/>
</dbReference>
<dbReference type="SUPFAM" id="SSF81593">
    <property type="entry name" value="Nucleotidyltransferase substrate binding subunit/domain"/>
    <property type="match status" value="1"/>
</dbReference>
<dbReference type="Pfam" id="PF08335">
    <property type="entry name" value="GlnD_UR_UTase"/>
    <property type="match status" value="1"/>
</dbReference>
<organism evidence="11 12">
    <name type="scientific">Candidatus Schmidhempelia bombi str. Bimp</name>
    <dbReference type="NCBI Taxonomy" id="1387197"/>
    <lineage>
        <taxon>Bacteria</taxon>
        <taxon>Pseudomonadati</taxon>
        <taxon>Pseudomonadota</taxon>
        <taxon>Gammaproteobacteria</taxon>
        <taxon>Orbales</taxon>
        <taxon>Orbaceae</taxon>
        <taxon>Candidatus Schmidhempelia</taxon>
    </lineage>
</organism>
<dbReference type="PROSITE" id="PS51671">
    <property type="entry name" value="ACT"/>
    <property type="match status" value="2"/>
</dbReference>
<dbReference type="EC" id="2.7.7.59" evidence="8"/>
<feature type="domain" description="HD" evidence="10">
    <location>
        <begin position="467"/>
        <end position="589"/>
    </location>
</feature>
<name>A0AB94IAS1_9GAMM</name>
<dbReference type="InterPro" id="IPR002912">
    <property type="entry name" value="ACT_dom"/>
</dbReference>
<feature type="region of interest" description="Uridylyltransferase" evidence="8">
    <location>
        <begin position="1"/>
        <end position="348"/>
    </location>
</feature>
<dbReference type="EC" id="3.1.4.-" evidence="8"/>
<evidence type="ECO:0000256" key="1">
    <source>
        <dbReference type="ARBA" id="ARBA00022679"/>
    </source>
</evidence>
<evidence type="ECO:0000256" key="8">
    <source>
        <dbReference type="HAMAP-Rule" id="MF_00277"/>
    </source>
</evidence>
<dbReference type="SUPFAM" id="SSF109604">
    <property type="entry name" value="HD-domain/PDEase-like"/>
    <property type="match status" value="1"/>
</dbReference>
<dbReference type="HAMAP" id="MF_00277">
    <property type="entry name" value="PII_uridylyl_transf"/>
    <property type="match status" value="1"/>
</dbReference>
<evidence type="ECO:0000256" key="5">
    <source>
        <dbReference type="ARBA" id="ARBA00022842"/>
    </source>
</evidence>
<comment type="caution">
    <text evidence="11">The sequence shown here is derived from an EMBL/GenBank/DDBJ whole genome shotgun (WGS) entry which is preliminary data.</text>
</comment>
<gene>
    <name evidence="8 11" type="primary">glnD</name>
    <name evidence="11" type="ORF">O970_08500</name>
</gene>
<dbReference type="AlphaFoldDB" id="A0AB94IAS1"/>
<dbReference type="Proteomes" id="UP000506160">
    <property type="component" value="Unassembled WGS sequence"/>
</dbReference>
<sequence length="891" mass="103120">MILTPTLTITVPFSPLHFSDQQINVATIRQQLADFGCWSLEQFKQEIAVEQLVLARSHYMDQLLQRLWQYYLFEPQTGFIFNRHRLALIAVGGYGRQELHPLSDIDLLILTDKPLPSEQQPKIEALIQLLWDLGLNVGHSVRTLKTCIAEAKNDLTVMTNLMESRLIVGNPQLLSDLQQTIFSKTIWPSSLFYQAKVEEQQTRHQQYQSSSYKLEPDIKNSPGGLRDIQTINWIGIRHFGRCSAKDLSPFQFLTDEEIDELRTCQRFLWRIRFALHCVVKRYDNRLLFDRQLAIAHLLGYQGQGNVPVEHMMHDYYRVVHAVTELNQMLLQLFSESMLTQHQTQQVYAIDTHFVVRDGLIDITNNQLFIHDSSMIMQLFYTLLTQPKVRGIYSNTIRQLRHARRHVTSLLCEDPKSRAHFLAIIKHPEAVIKALIPMHQLGILAMYIPGWKQIVGLMQFDLFHTYTVDEHTMRVLLELYSFTTIEGQQRHPNSSRLYQQLSKPYLLIIAALFHDIGKGLNGDHSILGAHALQQFCQLHDLPQQDSELAVWLVRQHLLMSVTAQGRDIQDPAVIQAFAQQVQSQQRLQFLLCLTVADVCATNETLWNSWKQSLLRTLYIATDNVLMSDLQHAPRPWSIVKQHKKQAKRLLSQYPIPYEQAKSLWRRYSFDYFLRYSPEQIAWHTVNLLNHDLQKPLVLLRPKPEHGGTELFIYSPDKPFLFASVSHQIGYFNLNIHDALIITTKDDYALDTFIVLEPNGHSVSPDRQPALIQQVEKVLLQTGFKRQRIYRPNTKLRHFAVPTQVNFLAMQRYDKTHMQLITLDRPGLLAYVGEVFTQLQLSLHSAKIVTIGEHVEDLFILTDKEGYPLTDTMCTTLRQLLIDVIDSLDGGRG</sequence>
<dbReference type="SUPFAM" id="SSF81301">
    <property type="entry name" value="Nucleotidyltransferase"/>
    <property type="match status" value="1"/>
</dbReference>
<evidence type="ECO:0000259" key="9">
    <source>
        <dbReference type="PROSITE" id="PS51671"/>
    </source>
</evidence>
<dbReference type="PROSITE" id="PS51831">
    <property type="entry name" value="HD"/>
    <property type="match status" value="1"/>
</dbReference>
<dbReference type="CDD" id="cd04900">
    <property type="entry name" value="ACT_UUR-like_1"/>
    <property type="match status" value="1"/>
</dbReference>
<comment type="catalytic activity">
    <reaction evidence="7">
        <text>guanosine 3',5'-bis(diphosphate) + H2O = GDP + diphosphate + H(+)</text>
        <dbReference type="Rhea" id="RHEA:14253"/>
        <dbReference type="ChEBI" id="CHEBI:15377"/>
        <dbReference type="ChEBI" id="CHEBI:15378"/>
        <dbReference type="ChEBI" id="CHEBI:33019"/>
        <dbReference type="ChEBI" id="CHEBI:58189"/>
        <dbReference type="ChEBI" id="CHEBI:77828"/>
        <dbReference type="EC" id="3.1.7.2"/>
    </reaction>
</comment>
<dbReference type="InterPro" id="IPR013546">
    <property type="entry name" value="PII_UdlTrfase/GS_AdlTrfase"/>
</dbReference>
<dbReference type="NCBIfam" id="TIGR01693">
    <property type="entry name" value="UTase_glnD"/>
    <property type="match status" value="1"/>
</dbReference>
<evidence type="ECO:0000256" key="4">
    <source>
        <dbReference type="ARBA" id="ARBA00022801"/>
    </source>
</evidence>
<dbReference type="Pfam" id="PF01966">
    <property type="entry name" value="HD"/>
    <property type="match status" value="1"/>
</dbReference>
<dbReference type="CDD" id="cd00077">
    <property type="entry name" value="HDc"/>
    <property type="match status" value="1"/>
</dbReference>
<proteinExistence type="inferred from homology"/>
<evidence type="ECO:0000259" key="10">
    <source>
        <dbReference type="PROSITE" id="PS51831"/>
    </source>
</evidence>
<evidence type="ECO:0000313" key="11">
    <source>
        <dbReference type="EMBL" id="TEA26502.1"/>
    </source>
</evidence>
<dbReference type="InterPro" id="IPR003607">
    <property type="entry name" value="HD/PDEase_dom"/>
</dbReference>
<dbReference type="InterPro" id="IPR045865">
    <property type="entry name" value="ACT-like_dom_sf"/>
</dbReference>
<evidence type="ECO:0000256" key="6">
    <source>
        <dbReference type="ARBA" id="ARBA00023268"/>
    </source>
</evidence>
<evidence type="ECO:0000256" key="7">
    <source>
        <dbReference type="ARBA" id="ARBA00047968"/>
    </source>
</evidence>
<keyword evidence="1 8" id="KW-0808">Transferase</keyword>
<dbReference type="CDD" id="cd04899">
    <property type="entry name" value="ACT_ACR-UUR-like_2"/>
    <property type="match status" value="1"/>
</dbReference>
<dbReference type="InterPro" id="IPR010043">
    <property type="entry name" value="UTase/UR"/>
</dbReference>
<keyword evidence="3" id="KW-0677">Repeat</keyword>
<reference evidence="11 12" key="1">
    <citation type="journal article" date="2014" name="Appl. Environ. Microbiol.">
        <title>Genomic features of a bumble bee symbiont reflect its host environment.</title>
        <authorList>
            <person name="Martinson V.G."/>
            <person name="Magoc T."/>
            <person name="Koch H."/>
            <person name="Salzberg S.L."/>
            <person name="Moran N.A."/>
        </authorList>
    </citation>
    <scope>NUCLEOTIDE SEQUENCE [LARGE SCALE GENOMIC DNA]</scope>
    <source>
        <strain evidence="11 12">Bimp</strain>
    </source>
</reference>
<dbReference type="SUPFAM" id="SSF55021">
    <property type="entry name" value="ACT-like"/>
    <property type="match status" value="2"/>
</dbReference>
<keyword evidence="5 8" id="KW-0460">Magnesium</keyword>
<keyword evidence="12" id="KW-1185">Reference proteome</keyword>
<dbReference type="Gene3D" id="1.10.3090.10">
    <property type="entry name" value="cca-adding enzyme, domain 2"/>
    <property type="match status" value="1"/>
</dbReference>
<dbReference type="Gene3D" id="3.30.460.10">
    <property type="entry name" value="Beta Polymerase, domain 2"/>
    <property type="match status" value="1"/>
</dbReference>
<accession>A0AB94IAS1</accession>
<evidence type="ECO:0000256" key="2">
    <source>
        <dbReference type="ARBA" id="ARBA00022695"/>
    </source>
</evidence>
<dbReference type="InterPro" id="IPR002934">
    <property type="entry name" value="Polymerase_NTP_transf_dom"/>
</dbReference>
<dbReference type="PANTHER" id="PTHR47320">
    <property type="entry name" value="BIFUNCTIONAL URIDYLYLTRANSFERASE/URIDYLYL-REMOVING ENZYME"/>
    <property type="match status" value="1"/>
</dbReference>
<dbReference type="RefSeq" id="WP_024496681.1">
    <property type="nucleotide sequence ID" value="NZ_AWGA01000075.1"/>
</dbReference>
<comment type="activity regulation">
    <text evidence="8">Uridylyltransferase (UTase) activity is inhibited by glutamine, while glutamine activates uridylyl-removing (UR) activity.</text>
</comment>
<dbReference type="SMART" id="SM00471">
    <property type="entry name" value="HDc"/>
    <property type="match status" value="1"/>
</dbReference>
<comment type="catalytic activity">
    <reaction evidence="8">
        <text>[protein-PII]-uridylyl-L-tyrosine + H2O = [protein-PII]-L-tyrosine + UMP + H(+)</text>
        <dbReference type="Rhea" id="RHEA:48600"/>
        <dbReference type="Rhea" id="RHEA-COMP:12147"/>
        <dbReference type="Rhea" id="RHEA-COMP:12148"/>
        <dbReference type="ChEBI" id="CHEBI:15377"/>
        <dbReference type="ChEBI" id="CHEBI:15378"/>
        <dbReference type="ChEBI" id="CHEBI:46858"/>
        <dbReference type="ChEBI" id="CHEBI:57865"/>
        <dbReference type="ChEBI" id="CHEBI:90602"/>
    </reaction>
</comment>
<feature type="domain" description="ACT" evidence="9">
    <location>
        <begin position="708"/>
        <end position="789"/>
    </location>
</feature>
<evidence type="ECO:0000256" key="3">
    <source>
        <dbReference type="ARBA" id="ARBA00022737"/>
    </source>
</evidence>
<dbReference type="EMBL" id="AWGA01000075">
    <property type="protein sequence ID" value="TEA26502.1"/>
    <property type="molecule type" value="Genomic_DNA"/>
</dbReference>
<dbReference type="GO" id="GO:0008081">
    <property type="term" value="F:phosphoric diester hydrolase activity"/>
    <property type="evidence" value="ECO:0007669"/>
    <property type="project" value="UniProtKB-UniRule"/>
</dbReference>